<feature type="domain" description="Nudix hydrolase" evidence="2">
    <location>
        <begin position="38"/>
        <end position="177"/>
    </location>
</feature>
<dbReference type="InterPro" id="IPR015797">
    <property type="entry name" value="NUDIX_hydrolase-like_dom_sf"/>
</dbReference>
<dbReference type="EMBL" id="AP024169">
    <property type="protein sequence ID" value="BCN32977.1"/>
    <property type="molecule type" value="Genomic_DNA"/>
</dbReference>
<protein>
    <recommendedName>
        <fullName evidence="2">Nudix hydrolase domain-containing protein</fullName>
    </recommendedName>
</protein>
<dbReference type="Pfam" id="PF00293">
    <property type="entry name" value="NUDIX"/>
    <property type="match status" value="1"/>
</dbReference>
<sequence>MPAFLKNYETFYGDHSKNPKGQDLDSFLEEYDTTKYENPSVTADILVFQHKKDLQSVTTGLKLLMVKRKDHPCIGYWALPGGFVNIREDVSMAAKRELEEETNLKNIPIEQVYAWGEYDRDPRARIVTVSYLALVDEDLQAKAGDDASDVTWADVSLNYLGNDEIEENGKARLQHTYELKLISEEKELQLNATVTMTENKCGLLKEKDYQVVKTDGIAFDHPRFIVQALLYIEEALKNNR</sequence>
<evidence type="ECO:0000313" key="3">
    <source>
        <dbReference type="EMBL" id="BCN32977.1"/>
    </source>
</evidence>
<gene>
    <name evidence="3" type="ORF">bsdtb5_42720</name>
</gene>
<evidence type="ECO:0000256" key="1">
    <source>
        <dbReference type="ARBA" id="ARBA00022801"/>
    </source>
</evidence>
<evidence type="ECO:0000259" key="2">
    <source>
        <dbReference type="PROSITE" id="PS51462"/>
    </source>
</evidence>
<dbReference type="Proteomes" id="UP000595897">
    <property type="component" value="Chromosome"/>
</dbReference>
<keyword evidence="1" id="KW-0378">Hydrolase</keyword>
<accession>A0A7R7IEU0</accession>
<dbReference type="KEGG" id="ahb:bsdtb5_42720"/>
<dbReference type="AlphaFoldDB" id="A0A7R7IEU0"/>
<dbReference type="PANTHER" id="PTHR43736">
    <property type="entry name" value="ADP-RIBOSE PYROPHOSPHATASE"/>
    <property type="match status" value="1"/>
</dbReference>
<proteinExistence type="predicted"/>
<dbReference type="SUPFAM" id="SSF55811">
    <property type="entry name" value="Nudix"/>
    <property type="match status" value="1"/>
</dbReference>
<dbReference type="RefSeq" id="WP_271713972.1">
    <property type="nucleotide sequence ID" value="NZ_AP024169.1"/>
</dbReference>
<dbReference type="PROSITE" id="PS00893">
    <property type="entry name" value="NUDIX_BOX"/>
    <property type="match status" value="1"/>
</dbReference>
<dbReference type="GO" id="GO:0016787">
    <property type="term" value="F:hydrolase activity"/>
    <property type="evidence" value="ECO:0007669"/>
    <property type="project" value="UniProtKB-KW"/>
</dbReference>
<dbReference type="InterPro" id="IPR020084">
    <property type="entry name" value="NUDIX_hydrolase_CS"/>
</dbReference>
<dbReference type="CDD" id="cd18873">
    <property type="entry name" value="NUDIX_NadM_like"/>
    <property type="match status" value="1"/>
</dbReference>
<dbReference type="Gene3D" id="3.90.79.10">
    <property type="entry name" value="Nucleoside Triphosphate Pyrophosphohydrolase"/>
    <property type="match status" value="1"/>
</dbReference>
<dbReference type="PANTHER" id="PTHR43736:SF4">
    <property type="entry name" value="SLR1690 PROTEIN"/>
    <property type="match status" value="1"/>
</dbReference>
<keyword evidence="4" id="KW-1185">Reference proteome</keyword>
<reference evidence="3 4" key="1">
    <citation type="submission" date="2020-11" db="EMBL/GenBank/DDBJ databases">
        <title>Draft genome sequencing of a Lachnospiraceae strain isolated from anoxic soil subjected to BSD treatment.</title>
        <authorList>
            <person name="Uek A."/>
            <person name="Tonouchi A."/>
        </authorList>
    </citation>
    <scope>NUCLEOTIDE SEQUENCE [LARGE SCALE GENOMIC DNA]</scope>
    <source>
        <strain evidence="3 4">TB5</strain>
    </source>
</reference>
<organism evidence="3 4">
    <name type="scientific">Anaeromicropila herbilytica</name>
    <dbReference type="NCBI Taxonomy" id="2785025"/>
    <lineage>
        <taxon>Bacteria</taxon>
        <taxon>Bacillati</taxon>
        <taxon>Bacillota</taxon>
        <taxon>Clostridia</taxon>
        <taxon>Lachnospirales</taxon>
        <taxon>Lachnospiraceae</taxon>
        <taxon>Anaeromicropila</taxon>
    </lineage>
</organism>
<dbReference type="InterPro" id="IPR000086">
    <property type="entry name" value="NUDIX_hydrolase_dom"/>
</dbReference>
<evidence type="ECO:0000313" key="4">
    <source>
        <dbReference type="Proteomes" id="UP000595897"/>
    </source>
</evidence>
<name>A0A7R7IEU0_9FIRM</name>
<dbReference type="PROSITE" id="PS51462">
    <property type="entry name" value="NUDIX"/>
    <property type="match status" value="1"/>
</dbReference>